<proteinExistence type="predicted"/>
<protein>
    <submittedName>
        <fullName evidence="2">Uncharacterized protein</fullName>
    </submittedName>
</protein>
<organism evidence="2 3">
    <name type="scientific">Bimuria novae-zelandiae CBS 107.79</name>
    <dbReference type="NCBI Taxonomy" id="1447943"/>
    <lineage>
        <taxon>Eukaryota</taxon>
        <taxon>Fungi</taxon>
        <taxon>Dikarya</taxon>
        <taxon>Ascomycota</taxon>
        <taxon>Pezizomycotina</taxon>
        <taxon>Dothideomycetes</taxon>
        <taxon>Pleosporomycetidae</taxon>
        <taxon>Pleosporales</taxon>
        <taxon>Massarineae</taxon>
        <taxon>Didymosphaeriaceae</taxon>
        <taxon>Bimuria</taxon>
    </lineage>
</organism>
<evidence type="ECO:0000313" key="2">
    <source>
        <dbReference type="EMBL" id="KAF1968852.1"/>
    </source>
</evidence>
<sequence length="99" mass="10604">MFEDSHLLDSTVELLAPFGLQPHLVDGKSVRFGVAHLASSEEGPGLRISRYAAYGCDLPPTPTISPARNDPLPTPCTSPVADELPPTPTPSEQTTRTEH</sequence>
<name>A0A6A5UYF5_9PLEO</name>
<feature type="compositionally biased region" description="Polar residues" evidence="1">
    <location>
        <begin position="90"/>
        <end position="99"/>
    </location>
</feature>
<accession>A0A6A5UYF5</accession>
<dbReference type="Proteomes" id="UP000800036">
    <property type="component" value="Unassembled WGS sequence"/>
</dbReference>
<reference evidence="2" key="1">
    <citation type="journal article" date="2020" name="Stud. Mycol.">
        <title>101 Dothideomycetes genomes: a test case for predicting lifestyles and emergence of pathogens.</title>
        <authorList>
            <person name="Haridas S."/>
            <person name="Albert R."/>
            <person name="Binder M."/>
            <person name="Bloem J."/>
            <person name="Labutti K."/>
            <person name="Salamov A."/>
            <person name="Andreopoulos B."/>
            <person name="Baker S."/>
            <person name="Barry K."/>
            <person name="Bills G."/>
            <person name="Bluhm B."/>
            <person name="Cannon C."/>
            <person name="Castanera R."/>
            <person name="Culley D."/>
            <person name="Daum C."/>
            <person name="Ezra D."/>
            <person name="Gonzalez J."/>
            <person name="Henrissat B."/>
            <person name="Kuo A."/>
            <person name="Liang C."/>
            <person name="Lipzen A."/>
            <person name="Lutzoni F."/>
            <person name="Magnuson J."/>
            <person name="Mondo S."/>
            <person name="Nolan M."/>
            <person name="Ohm R."/>
            <person name="Pangilinan J."/>
            <person name="Park H.-J."/>
            <person name="Ramirez L."/>
            <person name="Alfaro M."/>
            <person name="Sun H."/>
            <person name="Tritt A."/>
            <person name="Yoshinaga Y."/>
            <person name="Zwiers L.-H."/>
            <person name="Turgeon B."/>
            <person name="Goodwin S."/>
            <person name="Spatafora J."/>
            <person name="Crous P."/>
            <person name="Grigoriev I."/>
        </authorList>
    </citation>
    <scope>NUCLEOTIDE SEQUENCE</scope>
    <source>
        <strain evidence="2">CBS 107.79</strain>
    </source>
</reference>
<evidence type="ECO:0000256" key="1">
    <source>
        <dbReference type="SAM" id="MobiDB-lite"/>
    </source>
</evidence>
<gene>
    <name evidence="2" type="ORF">BU23DRAFT_257135</name>
</gene>
<dbReference type="AlphaFoldDB" id="A0A6A5UYF5"/>
<evidence type="ECO:0000313" key="3">
    <source>
        <dbReference type="Proteomes" id="UP000800036"/>
    </source>
</evidence>
<keyword evidence="3" id="KW-1185">Reference proteome</keyword>
<dbReference type="EMBL" id="ML976716">
    <property type="protein sequence ID" value="KAF1968852.1"/>
    <property type="molecule type" value="Genomic_DNA"/>
</dbReference>
<feature type="region of interest" description="Disordered" evidence="1">
    <location>
        <begin position="59"/>
        <end position="99"/>
    </location>
</feature>